<dbReference type="Pfam" id="PF10049">
    <property type="entry name" value="DUF2283"/>
    <property type="match status" value="1"/>
</dbReference>
<name>A0A212R824_9CHLR</name>
<sequence length="68" mass="7523">MKVRYDREADILVIEWLPGGVIDHAEHTGSLIAHFTADGRLVLLEILDARRFLAQVLQAALQGEGVLT</sequence>
<dbReference type="AlphaFoldDB" id="A0A212R824"/>
<reference evidence="2" key="1">
    <citation type="submission" date="2017-06" db="EMBL/GenBank/DDBJ databases">
        <authorList>
            <person name="Varghese N."/>
            <person name="Submissions S."/>
        </authorList>
    </citation>
    <scope>NUCLEOTIDE SEQUENCE [LARGE SCALE GENOMIC DNA]</scope>
    <source>
        <strain evidence="2">JAD2</strain>
    </source>
</reference>
<dbReference type="Proteomes" id="UP000197025">
    <property type="component" value="Unassembled WGS sequence"/>
</dbReference>
<organism evidence="1 2">
    <name type="scientific">Thermoflexus hugenholtzii JAD2</name>
    <dbReference type="NCBI Taxonomy" id="877466"/>
    <lineage>
        <taxon>Bacteria</taxon>
        <taxon>Bacillati</taxon>
        <taxon>Chloroflexota</taxon>
        <taxon>Thermoflexia</taxon>
        <taxon>Thermoflexales</taxon>
        <taxon>Thermoflexaceae</taxon>
        <taxon>Thermoflexus</taxon>
    </lineage>
</organism>
<dbReference type="InterPro" id="IPR019270">
    <property type="entry name" value="DUF2283"/>
</dbReference>
<dbReference type="InParanoid" id="A0A212R824"/>
<evidence type="ECO:0008006" key="3">
    <source>
        <dbReference type="Google" id="ProtNLM"/>
    </source>
</evidence>
<evidence type="ECO:0000313" key="2">
    <source>
        <dbReference type="Proteomes" id="UP000197025"/>
    </source>
</evidence>
<dbReference type="EMBL" id="FYEK01000035">
    <property type="protein sequence ID" value="SNB68130.1"/>
    <property type="molecule type" value="Genomic_DNA"/>
</dbReference>
<dbReference type="RefSeq" id="WP_088571636.1">
    <property type="nucleotide sequence ID" value="NZ_FYEK01000035.1"/>
</dbReference>
<evidence type="ECO:0000313" key="1">
    <source>
        <dbReference type="EMBL" id="SNB68130.1"/>
    </source>
</evidence>
<gene>
    <name evidence="1" type="ORF">SAMN02746019_00002510</name>
</gene>
<proteinExistence type="predicted"/>
<keyword evidence="2" id="KW-1185">Reference proteome</keyword>
<accession>A0A212R824</accession>
<dbReference type="OrthoDB" id="465918at2"/>
<protein>
    <recommendedName>
        <fullName evidence="3">DUF2283 domain-containing protein</fullName>
    </recommendedName>
</protein>